<reference evidence="3" key="1">
    <citation type="journal article" date="2019" name="Int. J. Syst. Evol. Microbiol.">
        <title>The Global Catalogue of Microorganisms (GCM) 10K type strain sequencing project: providing services to taxonomists for standard genome sequencing and annotation.</title>
        <authorList>
            <consortium name="The Broad Institute Genomics Platform"/>
            <consortium name="The Broad Institute Genome Sequencing Center for Infectious Disease"/>
            <person name="Wu L."/>
            <person name="Ma J."/>
        </authorList>
    </citation>
    <scope>NUCLEOTIDE SEQUENCE [LARGE SCALE GENOMIC DNA]</scope>
    <source>
        <strain evidence="3">JCM 18303</strain>
    </source>
</reference>
<evidence type="ECO:0000256" key="1">
    <source>
        <dbReference type="SAM" id="MobiDB-lite"/>
    </source>
</evidence>
<keyword evidence="3" id="KW-1185">Reference proteome</keyword>
<dbReference type="EMBL" id="BAABJP010000052">
    <property type="protein sequence ID" value="GAA5172894.1"/>
    <property type="molecule type" value="Genomic_DNA"/>
</dbReference>
<organism evidence="2 3">
    <name type="scientific">Pseudonocardia eucalypti</name>
    <dbReference type="NCBI Taxonomy" id="648755"/>
    <lineage>
        <taxon>Bacteria</taxon>
        <taxon>Bacillati</taxon>
        <taxon>Actinomycetota</taxon>
        <taxon>Actinomycetes</taxon>
        <taxon>Pseudonocardiales</taxon>
        <taxon>Pseudonocardiaceae</taxon>
        <taxon>Pseudonocardia</taxon>
    </lineage>
</organism>
<feature type="compositionally biased region" description="Basic residues" evidence="1">
    <location>
        <begin position="68"/>
        <end position="78"/>
    </location>
</feature>
<evidence type="ECO:0000313" key="2">
    <source>
        <dbReference type="EMBL" id="GAA5172894.1"/>
    </source>
</evidence>
<name>A0ABP9R805_9PSEU</name>
<feature type="region of interest" description="Disordered" evidence="1">
    <location>
        <begin position="1"/>
        <end position="31"/>
    </location>
</feature>
<sequence length="78" mass="8497">MRVARELLWHSHHQAGGQPGDCTGTEQRATGAAPALPLGSLTPHMAAGAMACKRWDRHRRGDLGQRHTERHRAGRAGQ</sequence>
<proteinExistence type="predicted"/>
<evidence type="ECO:0000313" key="3">
    <source>
        <dbReference type="Proteomes" id="UP001428817"/>
    </source>
</evidence>
<gene>
    <name evidence="2" type="ORF">GCM10023321_73460</name>
</gene>
<dbReference type="Proteomes" id="UP001428817">
    <property type="component" value="Unassembled WGS sequence"/>
</dbReference>
<accession>A0ABP9R805</accession>
<feature type="region of interest" description="Disordered" evidence="1">
    <location>
        <begin position="56"/>
        <end position="78"/>
    </location>
</feature>
<protein>
    <submittedName>
        <fullName evidence="2">Uncharacterized protein</fullName>
    </submittedName>
</protein>
<comment type="caution">
    <text evidence="2">The sequence shown here is derived from an EMBL/GenBank/DDBJ whole genome shotgun (WGS) entry which is preliminary data.</text>
</comment>